<keyword evidence="3" id="KW-1185">Reference proteome</keyword>
<dbReference type="AlphaFoldDB" id="A0A4V2EU62"/>
<dbReference type="GO" id="GO:0005737">
    <property type="term" value="C:cytoplasm"/>
    <property type="evidence" value="ECO:0007669"/>
    <property type="project" value="InterPro"/>
</dbReference>
<dbReference type="InterPro" id="IPR004303">
    <property type="entry name" value="PAD"/>
</dbReference>
<evidence type="ECO:0000259" key="1">
    <source>
        <dbReference type="Pfam" id="PF03068"/>
    </source>
</evidence>
<dbReference type="PANTHER" id="PTHR10837:SF8">
    <property type="entry name" value="PROTEIN-ARGININE DEIMINASE"/>
    <property type="match status" value="1"/>
</dbReference>
<dbReference type="EMBL" id="SGWQ01000002">
    <property type="protein sequence ID" value="RZS43463.1"/>
    <property type="molecule type" value="Genomic_DNA"/>
</dbReference>
<dbReference type="PANTHER" id="PTHR10837">
    <property type="entry name" value="PEPTIDYLARGININE DEIMINASE"/>
    <property type="match status" value="1"/>
</dbReference>
<dbReference type="SUPFAM" id="SSF55909">
    <property type="entry name" value="Pentein"/>
    <property type="match status" value="1"/>
</dbReference>
<name>A0A4V2EU62_9PSEU</name>
<proteinExistence type="predicted"/>
<organism evidence="2 3">
    <name type="scientific">Herbihabitans rhizosphaerae</name>
    <dbReference type="NCBI Taxonomy" id="1872711"/>
    <lineage>
        <taxon>Bacteria</taxon>
        <taxon>Bacillati</taxon>
        <taxon>Actinomycetota</taxon>
        <taxon>Actinomycetes</taxon>
        <taxon>Pseudonocardiales</taxon>
        <taxon>Pseudonocardiaceae</taxon>
        <taxon>Herbihabitans</taxon>
    </lineage>
</organism>
<dbReference type="GO" id="GO:0004668">
    <property type="term" value="F:protein-arginine deiminase activity"/>
    <property type="evidence" value="ECO:0007669"/>
    <property type="project" value="InterPro"/>
</dbReference>
<dbReference type="Gene3D" id="3.75.10.10">
    <property type="entry name" value="L-arginine/glycine Amidinotransferase, Chain A"/>
    <property type="match status" value="1"/>
</dbReference>
<evidence type="ECO:0000313" key="3">
    <source>
        <dbReference type="Proteomes" id="UP000294257"/>
    </source>
</evidence>
<protein>
    <submittedName>
        <fullName evidence="2">Protein-arginine deiminase (PAD)</fullName>
    </submittedName>
</protein>
<dbReference type="Pfam" id="PF03068">
    <property type="entry name" value="PAD"/>
    <property type="match status" value="1"/>
</dbReference>
<comment type="caution">
    <text evidence="2">The sequence shown here is derived from an EMBL/GenBank/DDBJ whole genome shotgun (WGS) entry which is preliminary data.</text>
</comment>
<sequence>MLESQGAQPPVTVDTSWLVVGHVDEIVHVVRADNRRGWTIMVADPRLAVDRPAVRAHHRQTQADRGQTLGDRKLLRDNEITARGVEAQVAVLLAETGLRPDEVVRVPALFHAVDIGQGPRSIAFSPNSTNGISLTDRDYAAPDPHGPVVAGTDIF</sequence>
<dbReference type="GO" id="GO:0005509">
    <property type="term" value="F:calcium ion binding"/>
    <property type="evidence" value="ECO:0007669"/>
    <property type="project" value="InterPro"/>
</dbReference>
<reference evidence="2 3" key="1">
    <citation type="submission" date="2019-02" db="EMBL/GenBank/DDBJ databases">
        <title>Genomic Encyclopedia of Type Strains, Phase IV (KMG-IV): sequencing the most valuable type-strain genomes for metagenomic binning, comparative biology and taxonomic classification.</title>
        <authorList>
            <person name="Goeker M."/>
        </authorList>
    </citation>
    <scope>NUCLEOTIDE SEQUENCE [LARGE SCALE GENOMIC DNA]</scope>
    <source>
        <strain evidence="2 3">DSM 101727</strain>
    </source>
</reference>
<dbReference type="InterPro" id="IPR013530">
    <property type="entry name" value="PAD_C"/>
</dbReference>
<dbReference type="Proteomes" id="UP000294257">
    <property type="component" value="Unassembled WGS sequence"/>
</dbReference>
<feature type="domain" description="Protein-arginine deiminase C-terminal" evidence="1">
    <location>
        <begin position="2"/>
        <end position="155"/>
    </location>
</feature>
<evidence type="ECO:0000313" key="2">
    <source>
        <dbReference type="EMBL" id="RZS43463.1"/>
    </source>
</evidence>
<accession>A0A4V2EU62</accession>
<gene>
    <name evidence="2" type="ORF">EV193_102443</name>
</gene>